<dbReference type="SUPFAM" id="SSF53474">
    <property type="entry name" value="alpha/beta-Hydrolases"/>
    <property type="match status" value="1"/>
</dbReference>
<evidence type="ECO:0000313" key="3">
    <source>
        <dbReference type="Proteomes" id="UP000561459"/>
    </source>
</evidence>
<accession>A0A7W6FWQ9</accession>
<dbReference type="Pfam" id="PF11288">
    <property type="entry name" value="DUF3089"/>
    <property type="match status" value="1"/>
</dbReference>
<feature type="transmembrane region" description="Helical" evidence="1">
    <location>
        <begin position="5"/>
        <end position="27"/>
    </location>
</feature>
<evidence type="ECO:0000256" key="1">
    <source>
        <dbReference type="SAM" id="Phobius"/>
    </source>
</evidence>
<dbReference type="Proteomes" id="UP000561459">
    <property type="component" value="Unassembled WGS sequence"/>
</dbReference>
<gene>
    <name evidence="2" type="ORF">GGR39_000107</name>
</gene>
<keyword evidence="1" id="KW-1133">Transmembrane helix</keyword>
<dbReference type="RefSeq" id="WP_183615432.1">
    <property type="nucleotide sequence ID" value="NZ_JACIDY010000001.1"/>
</dbReference>
<keyword evidence="1" id="KW-0472">Membrane</keyword>
<protein>
    <recommendedName>
        <fullName evidence="4">DUF3089 domain-containing protein</fullName>
    </recommendedName>
</protein>
<evidence type="ECO:0008006" key="4">
    <source>
        <dbReference type="Google" id="ProtNLM"/>
    </source>
</evidence>
<sequence length="398" mass="43010">MARKFLYIVVGLTVLVMAVLFGLRFFAEDLTEIAFVPSAAFTDQPRLADASYENPDMWLARPGMANDPARWLPSNYAELTSGAPSAETSSPASEAATAADPVTEKKVDAAVFFVHPTGLVSRTSWNASLDDDVSRQRSRLFVQGMASTFNTSPDIWAPRYRQAAIGAFLTDAPQATQALDLAYRDVAQAFDMFVKSIRPDQPIVLAGHSQGAFHLRRLIRDKIAGTPLAKRIAVAYVIGWPVSNDRDLPLMGMPACKEPTSTGCVASWLTFADPPETEMLLRAYARRKGLDGQEVGENSSFICVNPIDGREGGNAPASANLGTLVPDLSNGTGALTRGVVPASCGADHLLHIGPPPPLDLGPYVLPGNNYHLFDMTLFWSNLRADFARRVDAFGAARR</sequence>
<keyword evidence="3" id="KW-1185">Reference proteome</keyword>
<dbReference type="InterPro" id="IPR021440">
    <property type="entry name" value="DUF3089"/>
</dbReference>
<dbReference type="EMBL" id="JACIDY010000001">
    <property type="protein sequence ID" value="MBB3938478.1"/>
    <property type="molecule type" value="Genomic_DNA"/>
</dbReference>
<dbReference type="InterPro" id="IPR029058">
    <property type="entry name" value="AB_hydrolase_fold"/>
</dbReference>
<dbReference type="AlphaFoldDB" id="A0A7W6FWQ9"/>
<organism evidence="2 3">
    <name type="scientific">Novosphingobium fluoreni</name>
    <dbReference type="NCBI Taxonomy" id="1391222"/>
    <lineage>
        <taxon>Bacteria</taxon>
        <taxon>Pseudomonadati</taxon>
        <taxon>Pseudomonadota</taxon>
        <taxon>Alphaproteobacteria</taxon>
        <taxon>Sphingomonadales</taxon>
        <taxon>Sphingomonadaceae</taxon>
        <taxon>Novosphingobium</taxon>
    </lineage>
</organism>
<proteinExistence type="predicted"/>
<keyword evidence="1" id="KW-0812">Transmembrane</keyword>
<reference evidence="2 3" key="1">
    <citation type="submission" date="2020-08" db="EMBL/GenBank/DDBJ databases">
        <title>Genomic Encyclopedia of Type Strains, Phase IV (KMG-IV): sequencing the most valuable type-strain genomes for metagenomic binning, comparative biology and taxonomic classification.</title>
        <authorList>
            <person name="Goeker M."/>
        </authorList>
    </citation>
    <scope>NUCLEOTIDE SEQUENCE [LARGE SCALE GENOMIC DNA]</scope>
    <source>
        <strain evidence="2 3">DSM 27568</strain>
    </source>
</reference>
<name>A0A7W6FWQ9_9SPHN</name>
<evidence type="ECO:0000313" key="2">
    <source>
        <dbReference type="EMBL" id="MBB3938478.1"/>
    </source>
</evidence>
<comment type="caution">
    <text evidence="2">The sequence shown here is derived from an EMBL/GenBank/DDBJ whole genome shotgun (WGS) entry which is preliminary data.</text>
</comment>